<accession>A0A3D9IR30</accession>
<sequence length="277" mass="31109">MAANEEEKRNLIVKEIESWRRGKLLPEQYCDFLLNLYLEDLDDRPRGITGAVMKKIGQASGKMWFLSFGIFALICFVVLHFSVFPLLLQIAIALLATAGFVYAGLRQRESRPARGYACLGAAMAFLLGSGLAIVGLQWGWASSGLQWLLGLLAVIWIGGGIRLRLALPQWLGWMSAIALYALLLAEHAPASSVFEVQIFWIPAALLFCWLSWFLHVRLASAGTAMFAASLVLWFMPEIYSALYGVRPEWIQIEILIKILIAGIGMFRLRKQWMEWVA</sequence>
<feature type="transmembrane region" description="Helical" evidence="1">
    <location>
        <begin position="117"/>
        <end position="138"/>
    </location>
</feature>
<protein>
    <submittedName>
        <fullName evidence="2">Uncharacterized protein</fullName>
    </submittedName>
</protein>
<feature type="transmembrane region" description="Helical" evidence="1">
    <location>
        <begin position="249"/>
        <end position="268"/>
    </location>
</feature>
<keyword evidence="1" id="KW-1133">Transmembrane helix</keyword>
<proteinExistence type="predicted"/>
<name>A0A3D9IR30_9BACL</name>
<feature type="transmembrane region" description="Helical" evidence="1">
    <location>
        <begin position="170"/>
        <end position="190"/>
    </location>
</feature>
<feature type="transmembrane region" description="Helical" evidence="1">
    <location>
        <begin position="63"/>
        <end position="81"/>
    </location>
</feature>
<feature type="transmembrane region" description="Helical" evidence="1">
    <location>
        <begin position="221"/>
        <end position="243"/>
    </location>
</feature>
<dbReference type="Proteomes" id="UP000256977">
    <property type="component" value="Unassembled WGS sequence"/>
</dbReference>
<gene>
    <name evidence="2" type="ORF">DFP98_12445</name>
</gene>
<comment type="caution">
    <text evidence="2">The sequence shown here is derived from an EMBL/GenBank/DDBJ whole genome shotgun (WGS) entry which is preliminary data.</text>
</comment>
<evidence type="ECO:0000256" key="1">
    <source>
        <dbReference type="SAM" id="Phobius"/>
    </source>
</evidence>
<organism evidence="2 3">
    <name type="scientific">Cohnella phaseoli</name>
    <dbReference type="NCBI Taxonomy" id="456490"/>
    <lineage>
        <taxon>Bacteria</taxon>
        <taxon>Bacillati</taxon>
        <taxon>Bacillota</taxon>
        <taxon>Bacilli</taxon>
        <taxon>Bacillales</taxon>
        <taxon>Paenibacillaceae</taxon>
        <taxon>Cohnella</taxon>
    </lineage>
</organism>
<keyword evidence="1" id="KW-0812">Transmembrane</keyword>
<dbReference type="RefSeq" id="WP_116063480.1">
    <property type="nucleotide sequence ID" value="NZ_QRDZ01000024.1"/>
</dbReference>
<evidence type="ECO:0000313" key="2">
    <source>
        <dbReference type="EMBL" id="RED64233.1"/>
    </source>
</evidence>
<dbReference type="AlphaFoldDB" id="A0A3D9IR30"/>
<keyword evidence="3" id="KW-1185">Reference proteome</keyword>
<dbReference type="OrthoDB" id="2380880at2"/>
<feature type="transmembrane region" description="Helical" evidence="1">
    <location>
        <begin position="144"/>
        <end position="163"/>
    </location>
</feature>
<evidence type="ECO:0000313" key="3">
    <source>
        <dbReference type="Proteomes" id="UP000256977"/>
    </source>
</evidence>
<reference evidence="2 3" key="1">
    <citation type="submission" date="2018-07" db="EMBL/GenBank/DDBJ databases">
        <title>Genomic Encyclopedia of Type Strains, Phase III (KMG-III): the genomes of soil and plant-associated and newly described type strains.</title>
        <authorList>
            <person name="Whitman W."/>
        </authorList>
    </citation>
    <scope>NUCLEOTIDE SEQUENCE [LARGE SCALE GENOMIC DNA]</scope>
    <source>
        <strain evidence="2 3">CECT 7287</strain>
    </source>
</reference>
<feature type="transmembrane region" description="Helical" evidence="1">
    <location>
        <begin position="196"/>
        <end position="214"/>
    </location>
</feature>
<dbReference type="EMBL" id="QRDZ01000024">
    <property type="protein sequence ID" value="RED64233.1"/>
    <property type="molecule type" value="Genomic_DNA"/>
</dbReference>
<keyword evidence="1" id="KW-0472">Membrane</keyword>
<feature type="transmembrane region" description="Helical" evidence="1">
    <location>
        <begin position="87"/>
        <end position="105"/>
    </location>
</feature>